<evidence type="ECO:0000313" key="3">
    <source>
        <dbReference type="Proteomes" id="UP000784294"/>
    </source>
</evidence>
<dbReference type="Proteomes" id="UP000784294">
    <property type="component" value="Unassembled WGS sequence"/>
</dbReference>
<keyword evidence="3" id="KW-1185">Reference proteome</keyword>
<accession>A0A448WVL8</accession>
<evidence type="ECO:0000256" key="1">
    <source>
        <dbReference type="SAM" id="Phobius"/>
    </source>
</evidence>
<keyword evidence="1" id="KW-0472">Membrane</keyword>
<comment type="caution">
    <text evidence="2">The sequence shown here is derived from an EMBL/GenBank/DDBJ whole genome shotgun (WGS) entry which is preliminary data.</text>
</comment>
<reference evidence="2" key="1">
    <citation type="submission" date="2018-11" db="EMBL/GenBank/DDBJ databases">
        <authorList>
            <consortium name="Pathogen Informatics"/>
        </authorList>
    </citation>
    <scope>NUCLEOTIDE SEQUENCE</scope>
</reference>
<protein>
    <submittedName>
        <fullName evidence="2">Uncharacterized protein</fullName>
    </submittedName>
</protein>
<keyword evidence="1" id="KW-1133">Transmembrane helix</keyword>
<name>A0A448WVL8_9PLAT</name>
<gene>
    <name evidence="2" type="ORF">PXEA_LOCUS14700</name>
</gene>
<organism evidence="2 3">
    <name type="scientific">Protopolystoma xenopodis</name>
    <dbReference type="NCBI Taxonomy" id="117903"/>
    <lineage>
        <taxon>Eukaryota</taxon>
        <taxon>Metazoa</taxon>
        <taxon>Spiralia</taxon>
        <taxon>Lophotrochozoa</taxon>
        <taxon>Platyhelminthes</taxon>
        <taxon>Monogenea</taxon>
        <taxon>Polyopisthocotylea</taxon>
        <taxon>Polystomatidea</taxon>
        <taxon>Polystomatidae</taxon>
        <taxon>Protopolystoma</taxon>
    </lineage>
</organism>
<proteinExistence type="predicted"/>
<feature type="transmembrane region" description="Helical" evidence="1">
    <location>
        <begin position="6"/>
        <end position="30"/>
    </location>
</feature>
<sequence>MALSVPSVGCMFVFMYALICLYAFCVYASLSLHVELASLTIICRRTLAPPHALFTISAKAVQDRAFLASETFLTSFIQFAIAPFLNALTLNP</sequence>
<dbReference type="EMBL" id="CAAALY010050425">
    <property type="protein sequence ID" value="VEL21260.1"/>
    <property type="molecule type" value="Genomic_DNA"/>
</dbReference>
<keyword evidence="1" id="KW-0812">Transmembrane</keyword>
<dbReference type="AlphaFoldDB" id="A0A448WVL8"/>
<evidence type="ECO:0000313" key="2">
    <source>
        <dbReference type="EMBL" id="VEL21260.1"/>
    </source>
</evidence>